<dbReference type="GeneID" id="25321158"/>
<evidence type="ECO:0000259" key="11">
    <source>
        <dbReference type="Pfam" id="PF11635"/>
    </source>
</evidence>
<comment type="subcellular location">
    <subcellularLocation>
        <location evidence="1 9">Nucleus</location>
    </subcellularLocation>
</comment>
<gene>
    <name evidence="9" type="primary">MED16</name>
    <name evidence="12" type="ORF">T310_9199</name>
</gene>
<dbReference type="PANTHER" id="PTHR13224">
    <property type="entry name" value="THYROID HORMONE RECEPTOR-ASSOCIATED PROTEIN-RELATED"/>
    <property type="match status" value="1"/>
</dbReference>
<keyword evidence="4 9" id="KW-0805">Transcription regulation</keyword>
<evidence type="ECO:0000313" key="13">
    <source>
        <dbReference type="Proteomes" id="UP000053958"/>
    </source>
</evidence>
<dbReference type="OrthoDB" id="4139168at2759"/>
<evidence type="ECO:0000256" key="9">
    <source>
        <dbReference type="RuleBase" id="RU364149"/>
    </source>
</evidence>
<evidence type="ECO:0000256" key="1">
    <source>
        <dbReference type="ARBA" id="ARBA00004123"/>
    </source>
</evidence>
<feature type="region of interest" description="Disordered" evidence="10">
    <location>
        <begin position="176"/>
        <end position="201"/>
    </location>
</feature>
<comment type="caution">
    <text evidence="12">The sequence shown here is derived from an EMBL/GenBank/DDBJ whole genome shotgun (WGS) entry which is preliminary data.</text>
</comment>
<dbReference type="GO" id="GO:0045893">
    <property type="term" value="P:positive regulation of DNA-templated transcription"/>
    <property type="evidence" value="ECO:0007669"/>
    <property type="project" value="TreeGrafter"/>
</dbReference>
<evidence type="ECO:0000256" key="7">
    <source>
        <dbReference type="ARBA" id="ARBA00023242"/>
    </source>
</evidence>
<dbReference type="InterPro" id="IPR048338">
    <property type="entry name" value="Mediator_Med16"/>
</dbReference>
<evidence type="ECO:0000256" key="2">
    <source>
        <dbReference type="ARBA" id="ARBA00006543"/>
    </source>
</evidence>
<keyword evidence="5 9" id="KW-0010">Activator</keyword>
<comment type="similarity">
    <text evidence="2 9">Belongs to the Mediator complex subunit 16 family.</text>
</comment>
<protein>
    <recommendedName>
        <fullName evidence="3 9">Mediator of RNA polymerase II transcription subunit 16</fullName>
    </recommendedName>
    <alternativeName>
        <fullName evidence="8 9">Mediator complex subunit 16</fullName>
    </alternativeName>
</protein>
<evidence type="ECO:0000313" key="12">
    <source>
        <dbReference type="EMBL" id="KKA17160.1"/>
    </source>
</evidence>
<keyword evidence="6 9" id="KW-0804">Transcription</keyword>
<feature type="region of interest" description="Disordered" evidence="10">
    <location>
        <begin position="152"/>
        <end position="171"/>
    </location>
</feature>
<evidence type="ECO:0000256" key="4">
    <source>
        <dbReference type="ARBA" id="ARBA00023015"/>
    </source>
</evidence>
<evidence type="ECO:0000256" key="10">
    <source>
        <dbReference type="SAM" id="MobiDB-lite"/>
    </source>
</evidence>
<dbReference type="STRING" id="1408163.A0A0F4YGE3"/>
<dbReference type="Proteomes" id="UP000053958">
    <property type="component" value="Unassembled WGS sequence"/>
</dbReference>
<dbReference type="GO" id="GO:0016592">
    <property type="term" value="C:mediator complex"/>
    <property type="evidence" value="ECO:0007669"/>
    <property type="project" value="InterPro"/>
</dbReference>
<evidence type="ECO:0000256" key="3">
    <source>
        <dbReference type="ARBA" id="ARBA00019614"/>
    </source>
</evidence>
<feature type="non-terminal residue" evidence="12">
    <location>
        <position position="296"/>
    </location>
</feature>
<dbReference type="Pfam" id="PF11635">
    <property type="entry name" value="Med16_N"/>
    <property type="match status" value="1"/>
</dbReference>
<accession>A0A0F4YGE3</accession>
<dbReference type="AlphaFoldDB" id="A0A0F4YGE3"/>
<reference evidence="12 13" key="1">
    <citation type="submission" date="2015-04" db="EMBL/GenBank/DDBJ databases">
        <authorList>
            <person name="Heijne W.H."/>
            <person name="Fedorova N.D."/>
            <person name="Nierman W.C."/>
            <person name="Vollebregt A.W."/>
            <person name="Zhao Z."/>
            <person name="Wu L."/>
            <person name="Kumar M."/>
            <person name="Stam H."/>
            <person name="van den Berg M.A."/>
            <person name="Pel H.J."/>
        </authorList>
    </citation>
    <scope>NUCLEOTIDE SEQUENCE [LARGE SCALE GENOMIC DNA]</scope>
    <source>
        <strain evidence="12 13">CBS 393.64</strain>
    </source>
</reference>
<keyword evidence="13" id="KW-1185">Reference proteome</keyword>
<feature type="non-terminal residue" evidence="12">
    <location>
        <position position="1"/>
    </location>
</feature>
<sequence length="296" mass="32692">DSSSPLFSKHVEDIVSNSTSLQVHAFHQAAKLNGRWGYSPFRRRPIGPFHPVGKIALLCVTRAGVIRLLYQNPDHRWAEISAELKTTGHSDRLLTHAALVATQGTLFRALLVRTLLANLRNLGGILIATHSACQKIGLYRVHITWNPAQWDPNQPKQASATHPFPTPSFRIFHSKTENPSSVFTPNRNQSDNSKEHSPAPSSLYSLTRLDIVPGQSDSTGGSASGPWILAVYSNTMHATSHDPQQQAPPSSVIVRWQMETASLSLHPKFDEVISKKNNVQAKVDQSIPPILRNHRG</sequence>
<evidence type="ECO:0000256" key="5">
    <source>
        <dbReference type="ARBA" id="ARBA00023159"/>
    </source>
</evidence>
<dbReference type="EMBL" id="LASV01000703">
    <property type="protein sequence ID" value="KKA17160.1"/>
    <property type="molecule type" value="Genomic_DNA"/>
</dbReference>
<evidence type="ECO:0000256" key="6">
    <source>
        <dbReference type="ARBA" id="ARBA00023163"/>
    </source>
</evidence>
<comment type="function">
    <text evidence="9">Component of the Mediator complex, a coactivator involved in the regulated transcription of nearly all RNA polymerase II-dependent genes. Mediator functions as a bridge to convey information from gene-specific regulatory proteins to the basal RNA polymerase II transcription machinery. Mediator is recruited to promoters by direct interactions with regulatory proteins and serves as a scaffold for the assembly of a functional preinitiation complex with RNA polymerase II and the general transcription factors.</text>
</comment>
<proteinExistence type="inferred from homology"/>
<comment type="subunit">
    <text evidence="9">Component of the Mediator complex.</text>
</comment>
<evidence type="ECO:0000256" key="8">
    <source>
        <dbReference type="ARBA" id="ARBA00032015"/>
    </source>
</evidence>
<feature type="domain" description="Mediator complex subunit Med16 N-terminal" evidence="11">
    <location>
        <begin position="22"/>
        <end position="283"/>
    </location>
</feature>
<feature type="compositionally biased region" description="Polar residues" evidence="10">
    <location>
        <begin position="177"/>
        <end position="191"/>
    </location>
</feature>
<organism evidence="12 13">
    <name type="scientific">Rasamsonia emersonii (strain ATCC 16479 / CBS 393.64 / IMI 116815)</name>
    <dbReference type="NCBI Taxonomy" id="1408163"/>
    <lineage>
        <taxon>Eukaryota</taxon>
        <taxon>Fungi</taxon>
        <taxon>Dikarya</taxon>
        <taxon>Ascomycota</taxon>
        <taxon>Pezizomycotina</taxon>
        <taxon>Eurotiomycetes</taxon>
        <taxon>Eurotiomycetidae</taxon>
        <taxon>Eurotiales</taxon>
        <taxon>Trichocomaceae</taxon>
        <taxon>Rasamsonia</taxon>
    </lineage>
</organism>
<dbReference type="InterPro" id="IPR021665">
    <property type="entry name" value="Mediator_Med16_N"/>
</dbReference>
<name>A0A0F4YGE3_RASE3</name>
<keyword evidence="7 9" id="KW-0539">Nucleus</keyword>
<dbReference type="RefSeq" id="XP_013323772.1">
    <property type="nucleotide sequence ID" value="XM_013468318.1"/>
</dbReference>
<dbReference type="PANTHER" id="PTHR13224:SF6">
    <property type="entry name" value="MEDIATOR OF RNA POLYMERASE II TRANSCRIPTION SUBUNIT 16"/>
    <property type="match status" value="1"/>
</dbReference>